<organism evidence="3 4">
    <name type="scientific">Comamonas testosteroni</name>
    <name type="common">Pseudomonas testosteroni</name>
    <dbReference type="NCBI Taxonomy" id="285"/>
    <lineage>
        <taxon>Bacteria</taxon>
        <taxon>Pseudomonadati</taxon>
        <taxon>Pseudomonadota</taxon>
        <taxon>Betaproteobacteria</taxon>
        <taxon>Burkholderiales</taxon>
        <taxon>Comamonadaceae</taxon>
        <taxon>Comamonas</taxon>
    </lineage>
</organism>
<accession>A0A373FKZ8</accession>
<dbReference type="Pfam" id="PF12697">
    <property type="entry name" value="Abhydrolase_6"/>
    <property type="match status" value="1"/>
</dbReference>
<dbReference type="GO" id="GO:0000062">
    <property type="term" value="F:fatty-acyl-CoA binding"/>
    <property type="evidence" value="ECO:0007669"/>
    <property type="project" value="InterPro"/>
</dbReference>
<dbReference type="PANTHER" id="PTHR23310">
    <property type="entry name" value="ACYL-COA-BINDING PROTEIN, ACBP"/>
    <property type="match status" value="1"/>
</dbReference>
<dbReference type="OrthoDB" id="8612291at2"/>
<name>A0A373FKZ8_COMTE</name>
<gene>
    <name evidence="3" type="ORF">DZC30_11990</name>
</gene>
<dbReference type="AlphaFoldDB" id="A0A373FKZ8"/>
<dbReference type="Gene3D" id="3.40.50.1820">
    <property type="entry name" value="alpha/beta hydrolase"/>
    <property type="match status" value="1"/>
</dbReference>
<dbReference type="InterPro" id="IPR032710">
    <property type="entry name" value="NTF2-like_dom_sf"/>
</dbReference>
<proteinExistence type="predicted"/>
<dbReference type="EMBL" id="QURR01000013">
    <property type="protein sequence ID" value="RGE44808.1"/>
    <property type="molecule type" value="Genomic_DNA"/>
</dbReference>
<dbReference type="SUPFAM" id="SSF47027">
    <property type="entry name" value="Acyl-CoA binding protein"/>
    <property type="match status" value="1"/>
</dbReference>
<dbReference type="PANTHER" id="PTHR23310:SF62">
    <property type="entry name" value="ACYL-COA BINDING PROTEIN 1, ISOFORM A"/>
    <property type="match status" value="1"/>
</dbReference>
<dbReference type="SUPFAM" id="SSF54427">
    <property type="entry name" value="NTF2-like"/>
    <property type="match status" value="1"/>
</dbReference>
<evidence type="ECO:0000259" key="2">
    <source>
        <dbReference type="PROSITE" id="PS51228"/>
    </source>
</evidence>
<comment type="caution">
    <text evidence="3">The sequence shown here is derived from an EMBL/GenBank/DDBJ whole genome shotgun (WGS) entry which is preliminary data.</text>
</comment>
<dbReference type="Pfam" id="PF00887">
    <property type="entry name" value="ACBP"/>
    <property type="match status" value="1"/>
</dbReference>
<evidence type="ECO:0000313" key="4">
    <source>
        <dbReference type="Proteomes" id="UP000261948"/>
    </source>
</evidence>
<dbReference type="InterPro" id="IPR035984">
    <property type="entry name" value="Acyl-CoA-binding_sf"/>
</dbReference>
<protein>
    <submittedName>
        <fullName evidence="3">Esterase</fullName>
    </submittedName>
</protein>
<dbReference type="Proteomes" id="UP000261948">
    <property type="component" value="Unassembled WGS sequence"/>
</dbReference>
<evidence type="ECO:0000313" key="3">
    <source>
        <dbReference type="EMBL" id="RGE44808.1"/>
    </source>
</evidence>
<dbReference type="PROSITE" id="PS51228">
    <property type="entry name" value="ACB_2"/>
    <property type="match status" value="1"/>
</dbReference>
<keyword evidence="4" id="KW-1185">Reference proteome</keyword>
<dbReference type="SUPFAM" id="SSF53474">
    <property type="entry name" value="alpha/beta-Hydrolases"/>
    <property type="match status" value="1"/>
</dbReference>
<dbReference type="Gene3D" id="1.20.80.10">
    <property type="match status" value="1"/>
</dbReference>
<reference evidence="3 4" key="1">
    <citation type="submission" date="2018-08" db="EMBL/GenBank/DDBJ databases">
        <title>Comamonas testosteroni strain SWCO2.</title>
        <authorList>
            <person name="Jiang N."/>
            <person name="Zhang X.Z."/>
        </authorList>
    </citation>
    <scope>NUCLEOTIDE SEQUENCE [LARGE SCALE GENOMIC DNA]</scope>
    <source>
        <strain evidence="3 4">SWCO2</strain>
    </source>
</reference>
<evidence type="ECO:0000256" key="1">
    <source>
        <dbReference type="ARBA" id="ARBA00023121"/>
    </source>
</evidence>
<dbReference type="GO" id="GO:0006631">
    <property type="term" value="P:fatty acid metabolic process"/>
    <property type="evidence" value="ECO:0007669"/>
    <property type="project" value="TreeGrafter"/>
</dbReference>
<feature type="domain" description="ACB" evidence="2">
    <location>
        <begin position="415"/>
        <end position="500"/>
    </location>
</feature>
<sequence>MAEPAVFLIHGLGGTQYDLGSMHKRLKNAGFVTYSLMLPGHGTTPEDLVGITAEDWLEAVRLKYQEVMALHDEVHVMGMCMGALLAIETVKRERHTQGKLIALVPPVFYDGWATPWYAFVRHLLYPIPGVAARWKIEEGDPYGIKNEQLRAIVKAKFARGESFHYGWFPLECVRQVDRLRAMVRKNLRKIEAQTLVIHAREDDLTGLNSAHFVIKGINGMERPGKKGEIKARLVVLEDSYHMVCVDNDKEIVARNVLEFIGANAAGSLGAPTADAGMTPEQMRELAAQACRDLETGDFAALYARGIPDFAWYQPGHNRSTGCHAGGKGLARLQQWAAASDAAPAVKFSTFGNASLNSGMVVTPAVLGHGALQSPGVLALSMRKGKLLEARWFPDDVQAEDAHFGGEPVSDGPSPAEKAFEQASVTSKTLKKAPDNDTLLALYSLYKQGSVGDCSGARPGVMDVVGRAKFDAWMARKGAAREAAMAEYVALVNRLKQADTAQNS</sequence>
<keyword evidence="1" id="KW-0446">Lipid-binding</keyword>
<dbReference type="PRINTS" id="PR00689">
    <property type="entry name" value="ACOABINDINGP"/>
</dbReference>
<dbReference type="InterPro" id="IPR000582">
    <property type="entry name" value="Acyl-CoA-binding_protein"/>
</dbReference>
<dbReference type="InterPro" id="IPR029058">
    <property type="entry name" value="AB_hydrolase_fold"/>
</dbReference>
<dbReference type="InterPro" id="IPR000073">
    <property type="entry name" value="AB_hydrolase_1"/>
</dbReference>
<dbReference type="InterPro" id="IPR014352">
    <property type="entry name" value="FERM/acyl-CoA-bd_prot_sf"/>
</dbReference>